<evidence type="ECO:0000256" key="1">
    <source>
        <dbReference type="SAM" id="MobiDB-lite"/>
    </source>
</evidence>
<feature type="region of interest" description="Disordered" evidence="1">
    <location>
        <begin position="1"/>
        <end position="53"/>
    </location>
</feature>
<reference evidence="2 3" key="1">
    <citation type="submission" date="2021-08" db="EMBL/GenBank/DDBJ databases">
        <title>Draft Genome Sequence of Phanerochaete sordida strain YK-624.</title>
        <authorList>
            <person name="Mori T."/>
            <person name="Dohra H."/>
            <person name="Suzuki T."/>
            <person name="Kawagishi H."/>
            <person name="Hirai H."/>
        </authorList>
    </citation>
    <scope>NUCLEOTIDE SEQUENCE [LARGE SCALE GENOMIC DNA]</scope>
    <source>
        <strain evidence="2 3">YK-624</strain>
    </source>
</reference>
<gene>
    <name evidence="2" type="ORF">PsYK624_149770</name>
</gene>
<evidence type="ECO:0000313" key="3">
    <source>
        <dbReference type="Proteomes" id="UP000703269"/>
    </source>
</evidence>
<evidence type="ECO:0000313" key="2">
    <source>
        <dbReference type="EMBL" id="GJE98741.1"/>
    </source>
</evidence>
<feature type="compositionally biased region" description="Basic and acidic residues" evidence="1">
    <location>
        <begin position="9"/>
        <end position="20"/>
    </location>
</feature>
<dbReference type="Proteomes" id="UP000703269">
    <property type="component" value="Unassembled WGS sequence"/>
</dbReference>
<keyword evidence="3" id="KW-1185">Reference proteome</keyword>
<name>A0A9P3LKP6_9APHY</name>
<organism evidence="2 3">
    <name type="scientific">Phanerochaete sordida</name>
    <dbReference type="NCBI Taxonomy" id="48140"/>
    <lineage>
        <taxon>Eukaryota</taxon>
        <taxon>Fungi</taxon>
        <taxon>Dikarya</taxon>
        <taxon>Basidiomycota</taxon>
        <taxon>Agaricomycotina</taxon>
        <taxon>Agaricomycetes</taxon>
        <taxon>Polyporales</taxon>
        <taxon>Phanerochaetaceae</taxon>
        <taxon>Phanerochaete</taxon>
    </lineage>
</organism>
<protein>
    <submittedName>
        <fullName evidence="2">Uncharacterized protein</fullName>
    </submittedName>
</protein>
<accession>A0A9P3LKP6</accession>
<sequence length="405" mass="44430">MSRAPSSSERSDQRKSRKNDLGTNQLRPRRRQCIISDSESNDDEAGPSASPLQASAASPQALLFILGSPLLSDVLPPTEDPPLPPGVTIRHTEDALRYNNSFDAASIPDADIIIMPGSLSRCHRANRAKVDTALPGLLEKCVGSSSCSSDGLYIYKSTIALATLSVLLRLAHGLSIPKQDTDSKTIVCIAIQVARDLDAPEETLDPLKPAYKHFLTSSSEEDMLYCAKLARRYSWPYGIELVCHLSLGFTSSQMDAYAARDAIFGPDGSAGRFRARVLRRVERRLVSVGGKRVWLPALMDERFIWNNCSGGAPRHEIDIGRSRTKISVAQWFSKLCKTLEKGLRDRPCVEALAGLMARITYATAKDLSDHRCSQCEKMMANDLEFFGNLVGSELASIIRSTAIPF</sequence>
<dbReference type="EMBL" id="BPQB01000094">
    <property type="protein sequence ID" value="GJE98741.1"/>
    <property type="molecule type" value="Genomic_DNA"/>
</dbReference>
<comment type="caution">
    <text evidence="2">The sequence shown here is derived from an EMBL/GenBank/DDBJ whole genome shotgun (WGS) entry which is preliminary data.</text>
</comment>
<dbReference type="AlphaFoldDB" id="A0A9P3LKP6"/>
<proteinExistence type="predicted"/>